<evidence type="ECO:0000313" key="2">
    <source>
        <dbReference type="Proteomes" id="UP000023435"/>
    </source>
</evidence>
<protein>
    <recommendedName>
        <fullName evidence="3">Ribbon-helix-helix protein CopG domain-containing protein</fullName>
    </recommendedName>
</protein>
<dbReference type="Proteomes" id="UP000023435">
    <property type="component" value="Unassembled WGS sequence"/>
</dbReference>
<name>A0A108UAK5_9GAMM</name>
<organism evidence="1 2">
    <name type="scientific">Lysobacter capsici AZ78</name>
    <dbReference type="NCBI Taxonomy" id="1444315"/>
    <lineage>
        <taxon>Bacteria</taxon>
        <taxon>Pseudomonadati</taxon>
        <taxon>Pseudomonadota</taxon>
        <taxon>Gammaproteobacteria</taxon>
        <taxon>Lysobacterales</taxon>
        <taxon>Lysobacteraceae</taxon>
        <taxon>Lysobacter</taxon>
    </lineage>
</organism>
<keyword evidence="2" id="KW-1185">Reference proteome</keyword>
<evidence type="ECO:0000313" key="1">
    <source>
        <dbReference type="EMBL" id="KWS05604.1"/>
    </source>
</evidence>
<comment type="caution">
    <text evidence="1">The sequence shown here is derived from an EMBL/GenBank/DDBJ whole genome shotgun (WGS) entry which is preliminary data.</text>
</comment>
<proteinExistence type="predicted"/>
<accession>A0A108UAK5</accession>
<reference evidence="1 2" key="1">
    <citation type="journal article" date="2014" name="Genome Announc.">
        <title>Draft Genome Sequence of Lysobacter capsici AZ78, a Bacterium Antagonistic to Plant-Pathogenic Oomycetes.</title>
        <authorList>
            <person name="Puopolo G."/>
            <person name="Sonego P."/>
            <person name="Engelen K."/>
            <person name="Pertot I."/>
        </authorList>
    </citation>
    <scope>NUCLEOTIDE SEQUENCE [LARGE SCALE GENOMIC DNA]</scope>
    <source>
        <strain evidence="1 2">AZ78</strain>
    </source>
</reference>
<dbReference type="AlphaFoldDB" id="A0A108UAK5"/>
<sequence>MPKAANRTVVTTFRTQPGVREALEIAAGMENRSMSNLMERLAIEHCRSKGIAIAGLEADDDTRGHRGPSGQTG</sequence>
<gene>
    <name evidence="1" type="ORF">AZ78_3156</name>
</gene>
<dbReference type="EMBL" id="JAJA02000001">
    <property type="protein sequence ID" value="KWS05604.1"/>
    <property type="molecule type" value="Genomic_DNA"/>
</dbReference>
<evidence type="ECO:0008006" key="3">
    <source>
        <dbReference type="Google" id="ProtNLM"/>
    </source>
</evidence>
<dbReference type="OrthoDB" id="9133534at2"/>